<evidence type="ECO:0000313" key="16">
    <source>
        <dbReference type="EMBL" id="KLV03341.1"/>
    </source>
</evidence>
<comment type="function">
    <text evidence="10">Involved in repair of UV radiation-induced DNA damage. Catalyzes the light-dependent monomerization (300-600 nm) of cyclobutyl pyrimidine dimers (in cis-syn configuration), which are formed between adjacent bases on the same DNA strand upon exposure to ultraviolet radiation.</text>
</comment>
<dbReference type="Gene3D" id="1.25.40.80">
    <property type="match status" value="1"/>
</dbReference>
<keyword evidence="6 12" id="KW-0274">FAD</keyword>
<feature type="domain" description="Photolyase/cryptochrome alpha/beta" evidence="15">
    <location>
        <begin position="3"/>
        <end position="136"/>
    </location>
</feature>
<comment type="catalytic activity">
    <reaction evidence="9">
        <text>cyclobutadipyrimidine (in DNA) = 2 pyrimidine residues (in DNA).</text>
        <dbReference type="EC" id="4.1.99.3"/>
    </reaction>
</comment>
<dbReference type="InterPro" id="IPR002081">
    <property type="entry name" value="Cryptochrome/DNA_photolyase_1"/>
</dbReference>
<dbReference type="GO" id="GO:0009416">
    <property type="term" value="P:response to light stimulus"/>
    <property type="evidence" value="ECO:0007669"/>
    <property type="project" value="TreeGrafter"/>
</dbReference>
<dbReference type="Gene3D" id="1.10.579.10">
    <property type="entry name" value="DNA Cyclobutane Dipyrimidine Photolyase, subunit A, domain 3"/>
    <property type="match status" value="1"/>
</dbReference>
<dbReference type="PANTHER" id="PTHR11455">
    <property type="entry name" value="CRYPTOCHROME"/>
    <property type="match status" value="1"/>
</dbReference>
<evidence type="ECO:0000256" key="11">
    <source>
        <dbReference type="ARBA" id="ARBA00083107"/>
    </source>
</evidence>
<dbReference type="PRINTS" id="PR00147">
    <property type="entry name" value="DNAPHOTLYASE"/>
</dbReference>
<feature type="site" description="Electron transfer via tryptophanyl radical" evidence="13">
    <location>
        <position position="312"/>
    </location>
</feature>
<evidence type="ECO:0000256" key="13">
    <source>
        <dbReference type="PIRSR" id="PIRSR602081-2"/>
    </source>
</evidence>
<dbReference type="SUPFAM" id="SSF48173">
    <property type="entry name" value="Cryptochrome/photolyase FAD-binding domain"/>
    <property type="match status" value="1"/>
</dbReference>
<comment type="caution">
    <text evidence="16">The sequence shown here is derived from an EMBL/GenBank/DDBJ whole genome shotgun (WGS) entry which is preliminary data.</text>
</comment>
<feature type="binding site" evidence="12">
    <location>
        <position position="226"/>
    </location>
    <ligand>
        <name>FAD</name>
        <dbReference type="ChEBI" id="CHEBI:57692"/>
    </ligand>
</feature>
<evidence type="ECO:0000256" key="2">
    <source>
        <dbReference type="ARBA" id="ARBA00005862"/>
    </source>
</evidence>
<name>A0A0J1GUJ8_9GAMM</name>
<evidence type="ECO:0000256" key="12">
    <source>
        <dbReference type="PIRSR" id="PIRSR602081-1"/>
    </source>
</evidence>
<dbReference type="STRING" id="1195763.ABT56_19645"/>
<dbReference type="InterPro" id="IPR014729">
    <property type="entry name" value="Rossmann-like_a/b/a_fold"/>
</dbReference>
<dbReference type="EC" id="4.1.99.3" evidence="3"/>
<dbReference type="InterPro" id="IPR018394">
    <property type="entry name" value="DNA_photolyase_1_CS_C"/>
</dbReference>
<evidence type="ECO:0000256" key="10">
    <source>
        <dbReference type="ARBA" id="ARBA00059220"/>
    </source>
</evidence>
<evidence type="ECO:0000256" key="7">
    <source>
        <dbReference type="ARBA" id="ARBA00022991"/>
    </source>
</evidence>
<gene>
    <name evidence="16" type="ORF">ABT56_19645</name>
</gene>
<evidence type="ECO:0000256" key="1">
    <source>
        <dbReference type="ARBA" id="ARBA00001932"/>
    </source>
</evidence>
<dbReference type="EMBL" id="LDOT01000034">
    <property type="protein sequence ID" value="KLV03341.1"/>
    <property type="molecule type" value="Genomic_DNA"/>
</dbReference>
<dbReference type="PROSITE" id="PS00691">
    <property type="entry name" value="DNA_PHOTOLYASES_1_2"/>
    <property type="match status" value="1"/>
</dbReference>
<feature type="binding site" evidence="12">
    <location>
        <begin position="238"/>
        <end position="242"/>
    </location>
    <ligand>
        <name>FAD</name>
        <dbReference type="ChEBI" id="CHEBI:57692"/>
    </ligand>
</feature>
<evidence type="ECO:0000256" key="3">
    <source>
        <dbReference type="ARBA" id="ARBA00013149"/>
    </source>
</evidence>
<dbReference type="InterPro" id="IPR036155">
    <property type="entry name" value="Crypto/Photolyase_N_sf"/>
</dbReference>
<feature type="binding site" evidence="12">
    <location>
        <begin position="280"/>
        <end position="287"/>
    </location>
    <ligand>
        <name>FAD</name>
        <dbReference type="ChEBI" id="CHEBI:57692"/>
    </ligand>
</feature>
<sequence length="490" mass="55846">MSGTGIIWFRADLRLVDNTALLAAREQCENLVAVYLPTPMQWHEHHVAPIQVDLIHRRLAVLKDLLADLNIPLVVREVADFSDVPLAITQLAGESGAHSVFCNKQYENDEQLRDKNVKNALSPLNIQFHCFDDSCIVNPGDVVTQAGEAFKVFTPFRKAWLSYLYRAGLQVQPPPAKVDSNALMTLSDGDIPTFTYPKVNSIDWPVDEEAIRQRLLTFCETKVALYHQQRDIPSIDGTSCLSPYLATGCLSARQCLSVLLNYAPNCLISPDSGGFAWLNELVWREFYRHLLVAYPKLGRNQPFVSWTNNVLWRESDEYLQAWQQGRTGYPIVDAAMRQLKATGWMHNRLRMITASFLTKDLLIDWRAGERWFMSHLIDGDFASNNGGWQWAASTGTDAQPYFRVFNPTTQGERFDPKGEFIRTWVHELKDVPDKYIHTPHLWPEAARNNDPVLFDSPVCLDYPLPIVDHKAARVCTIEVFRIAKEMADRI</sequence>
<evidence type="ECO:0000256" key="9">
    <source>
        <dbReference type="ARBA" id="ARBA00033999"/>
    </source>
</evidence>
<dbReference type="Gene3D" id="3.40.50.620">
    <property type="entry name" value="HUPs"/>
    <property type="match status" value="1"/>
</dbReference>
<dbReference type="FunFam" id="1.10.579.10:FF:000003">
    <property type="entry name" value="Deoxyribodipyrimidine photo-lyase"/>
    <property type="match status" value="1"/>
</dbReference>
<dbReference type="PATRIC" id="fig|1195763.3.peg.4204"/>
<evidence type="ECO:0000259" key="15">
    <source>
        <dbReference type="PROSITE" id="PS51645"/>
    </source>
</evidence>
<comment type="cofactor">
    <cofactor evidence="1">
        <name>(6R)-5,10-methylene-5,6,7,8-tetrahydrofolate</name>
        <dbReference type="ChEBI" id="CHEBI:15636"/>
    </cofactor>
</comment>
<dbReference type="AlphaFoldDB" id="A0A0J1GUJ8"/>
<feature type="site" description="Electron transfer via tryptophanyl radical" evidence="13">
    <location>
        <position position="365"/>
    </location>
</feature>
<dbReference type="OrthoDB" id="9772484at2"/>
<keyword evidence="17" id="KW-1185">Reference proteome</keyword>
<feature type="binding site" evidence="12">
    <location>
        <position position="277"/>
    </location>
    <ligand>
        <name>FAD</name>
        <dbReference type="ChEBI" id="CHEBI:57692"/>
    </ligand>
</feature>
<evidence type="ECO:0000256" key="8">
    <source>
        <dbReference type="ARBA" id="ARBA00031671"/>
    </source>
</evidence>
<evidence type="ECO:0000256" key="14">
    <source>
        <dbReference type="RuleBase" id="RU004182"/>
    </source>
</evidence>
<keyword evidence="7 14" id="KW-0157">Chromophore</keyword>
<dbReference type="RefSeq" id="WP_047880610.1">
    <property type="nucleotide sequence ID" value="NZ_LDOT01000034.1"/>
</dbReference>
<dbReference type="GO" id="GO:0000719">
    <property type="term" value="P:photoreactive repair"/>
    <property type="evidence" value="ECO:0007669"/>
    <property type="project" value="UniProtKB-ARBA"/>
</dbReference>
<accession>A0A0J1GUJ8</accession>
<dbReference type="GO" id="GO:0071949">
    <property type="term" value="F:FAD binding"/>
    <property type="evidence" value="ECO:0007669"/>
    <property type="project" value="TreeGrafter"/>
</dbReference>
<evidence type="ECO:0000256" key="4">
    <source>
        <dbReference type="ARBA" id="ARBA00014046"/>
    </source>
</evidence>
<dbReference type="Pfam" id="PF00875">
    <property type="entry name" value="DNA_photolyase"/>
    <property type="match status" value="1"/>
</dbReference>
<reference evidence="16 17" key="1">
    <citation type="submission" date="2015-05" db="EMBL/GenBank/DDBJ databases">
        <title>Photobacterium galathea sp. nov.</title>
        <authorList>
            <person name="Machado H."/>
            <person name="Gram L."/>
        </authorList>
    </citation>
    <scope>NUCLEOTIDE SEQUENCE [LARGE SCALE GENOMIC DNA]</scope>
    <source>
        <strain evidence="16 17">CGMCC 1.12159</strain>
    </source>
</reference>
<dbReference type="InterPro" id="IPR005101">
    <property type="entry name" value="Cryptochr/Photolyase_FAD-bd"/>
</dbReference>
<keyword evidence="5 12" id="KW-0285">Flavoprotein</keyword>
<dbReference type="GO" id="GO:0003904">
    <property type="term" value="F:deoxyribodipyrimidine photo-lyase activity"/>
    <property type="evidence" value="ECO:0007669"/>
    <property type="project" value="UniProtKB-EC"/>
</dbReference>
<dbReference type="InterPro" id="IPR006050">
    <property type="entry name" value="DNA_photolyase_N"/>
</dbReference>
<feature type="binding site" evidence="12">
    <location>
        <begin position="378"/>
        <end position="380"/>
    </location>
    <ligand>
        <name>FAD</name>
        <dbReference type="ChEBI" id="CHEBI:57692"/>
    </ligand>
</feature>
<evidence type="ECO:0000256" key="6">
    <source>
        <dbReference type="ARBA" id="ARBA00022827"/>
    </source>
</evidence>
<dbReference type="PROSITE" id="PS51645">
    <property type="entry name" value="PHR_CRY_ALPHA_BETA"/>
    <property type="match status" value="1"/>
</dbReference>
<feature type="site" description="Electron transfer via tryptophanyl radical" evidence="13">
    <location>
        <position position="388"/>
    </location>
</feature>
<dbReference type="Pfam" id="PF03441">
    <property type="entry name" value="FAD_binding_7"/>
    <property type="match status" value="1"/>
</dbReference>
<dbReference type="NCBIfam" id="NF007955">
    <property type="entry name" value="PRK10674.1"/>
    <property type="match status" value="1"/>
</dbReference>
<dbReference type="SUPFAM" id="SSF52425">
    <property type="entry name" value="Cryptochrome/photolyase, N-terminal domain"/>
    <property type="match status" value="1"/>
</dbReference>
<organism evidence="16 17">
    <name type="scientific">Photobacterium aquae</name>
    <dbReference type="NCBI Taxonomy" id="1195763"/>
    <lineage>
        <taxon>Bacteria</taxon>
        <taxon>Pseudomonadati</taxon>
        <taxon>Pseudomonadota</taxon>
        <taxon>Gammaproteobacteria</taxon>
        <taxon>Vibrionales</taxon>
        <taxon>Vibrionaceae</taxon>
        <taxon>Photobacterium</taxon>
    </lineage>
</organism>
<evidence type="ECO:0000256" key="5">
    <source>
        <dbReference type="ARBA" id="ARBA00022630"/>
    </source>
</evidence>
<dbReference type="PROSITE" id="PS00394">
    <property type="entry name" value="DNA_PHOTOLYASES_1_1"/>
    <property type="match status" value="1"/>
</dbReference>
<comment type="similarity">
    <text evidence="14">Belongs to the DNA photolyase family.</text>
</comment>
<proteinExistence type="inferred from homology"/>
<dbReference type="InterPro" id="IPR036134">
    <property type="entry name" value="Crypto/Photolyase_FAD-like_sf"/>
</dbReference>
<dbReference type="GO" id="GO:0003677">
    <property type="term" value="F:DNA binding"/>
    <property type="evidence" value="ECO:0007669"/>
    <property type="project" value="TreeGrafter"/>
</dbReference>
<dbReference type="PANTHER" id="PTHR11455:SF9">
    <property type="entry name" value="CRYPTOCHROME CIRCADIAN CLOCK 5 ISOFORM X1"/>
    <property type="match status" value="1"/>
</dbReference>
<protein>
    <recommendedName>
        <fullName evidence="4">Deoxyribodipyrimidine photo-lyase</fullName>
        <ecNumber evidence="3">4.1.99.3</ecNumber>
    </recommendedName>
    <alternativeName>
        <fullName evidence="8">DNA photolyase</fullName>
    </alternativeName>
    <alternativeName>
        <fullName evidence="11">Photoreactivating enzyme</fullName>
    </alternativeName>
</protein>
<keyword evidence="16" id="KW-0456">Lyase</keyword>
<dbReference type="Proteomes" id="UP000036097">
    <property type="component" value="Unassembled WGS sequence"/>
</dbReference>
<comment type="cofactor">
    <cofactor evidence="12">
        <name>FAD</name>
        <dbReference type="ChEBI" id="CHEBI:57692"/>
    </cofactor>
    <text evidence="12">Binds 1 FAD per subunit.</text>
</comment>
<comment type="similarity">
    <text evidence="2">Belongs to the DNA photolyase class-1 family.</text>
</comment>
<evidence type="ECO:0000313" key="17">
    <source>
        <dbReference type="Proteomes" id="UP000036097"/>
    </source>
</evidence>